<feature type="transmembrane region" description="Helical" evidence="1">
    <location>
        <begin position="39"/>
        <end position="56"/>
    </location>
</feature>
<accession>E4T1U4</accession>
<dbReference type="KEGG" id="ppn:Palpr_0529"/>
<dbReference type="HOGENOM" id="CLU_501380_0_0_10"/>
<evidence type="ECO:0000256" key="1">
    <source>
        <dbReference type="SAM" id="Phobius"/>
    </source>
</evidence>
<organism evidence="2 3">
    <name type="scientific">Paludibacter propionicigenes (strain DSM 17365 / JCM 13257 / WB4)</name>
    <dbReference type="NCBI Taxonomy" id="694427"/>
    <lineage>
        <taxon>Bacteria</taxon>
        <taxon>Pseudomonadati</taxon>
        <taxon>Bacteroidota</taxon>
        <taxon>Bacteroidia</taxon>
        <taxon>Bacteroidales</taxon>
        <taxon>Paludibacteraceae</taxon>
        <taxon>Paludibacter</taxon>
    </lineage>
</organism>
<evidence type="ECO:0000313" key="2">
    <source>
        <dbReference type="EMBL" id="ADQ78688.1"/>
    </source>
</evidence>
<dbReference type="eggNOG" id="ENOG502ZBI1">
    <property type="taxonomic scope" value="Bacteria"/>
</dbReference>
<dbReference type="AlphaFoldDB" id="E4T1U4"/>
<keyword evidence="3" id="KW-1185">Reference proteome</keyword>
<keyword evidence="1" id="KW-0812">Transmembrane</keyword>
<sequence>MTAFIVLIVIIYYFCNLKRILLINSIINNIFDIMKIKTTLLITCLFVTICACGQIQDLAKLANGKIVYNSTLYDSNENLYGYLYIYERDADSQNKTMEYVFLDRNLNKVSNKEFTSKQYNNVLSGYYDCTLMGDYVIMNKIYYYRNSFTGISKLLLSTFQTISLKDNTVSAEFKYENNQFTEFISDYDQMKKEYKGLETRNYVRGFNNGIFKGFFITEDNNKKSYLEKDVQLFNEKKELLWKYEYNPNGTEKQYNSFNFLHVNKNTIYVAISNWTKGDFGGVMNINEYAIVALDLQSGKEKYKYVLERVGSEYSHTLRVKEIDNKLYITGNYSPYKKTDFTLDQNLGFYKIVLNENGNEIEKKYTQWSDFTNQIEVDERGRMEKNFRLRPIKYFFFKDGSISILTEKYKFDAFWTGLPKTTDYVLFNMKTDFTPGEVNTIKKELSHYSAEFLFSQYIKDQTGVVFFYYDVVKDPNASLFNNTPNLLLGINTIINGKLTEEKIPLTAKKKYSIYPQPAKEGYIMLREYNEKDKYNQIRLEKLNY</sequence>
<protein>
    <submittedName>
        <fullName evidence="2">Uncharacterized protein</fullName>
    </submittedName>
</protein>
<evidence type="ECO:0000313" key="3">
    <source>
        <dbReference type="Proteomes" id="UP000008718"/>
    </source>
</evidence>
<gene>
    <name evidence="2" type="ordered locus">Palpr_0529</name>
</gene>
<proteinExistence type="predicted"/>
<keyword evidence="1" id="KW-1133">Transmembrane helix</keyword>
<feature type="transmembrane region" description="Helical" evidence="1">
    <location>
        <begin position="6"/>
        <end position="27"/>
    </location>
</feature>
<dbReference type="Proteomes" id="UP000008718">
    <property type="component" value="Chromosome"/>
</dbReference>
<reference key="1">
    <citation type="submission" date="2010-11" db="EMBL/GenBank/DDBJ databases">
        <title>The complete genome of Paludibacter propionicigenes DSM 17365.</title>
        <authorList>
            <consortium name="US DOE Joint Genome Institute (JGI-PGF)"/>
            <person name="Lucas S."/>
            <person name="Copeland A."/>
            <person name="Lapidus A."/>
            <person name="Bruce D."/>
            <person name="Goodwin L."/>
            <person name="Pitluck S."/>
            <person name="Kyrpides N."/>
            <person name="Mavromatis K."/>
            <person name="Ivanova N."/>
            <person name="Munk A.C."/>
            <person name="Brettin T."/>
            <person name="Detter J.C."/>
            <person name="Han C."/>
            <person name="Tapia R."/>
            <person name="Land M."/>
            <person name="Hauser L."/>
            <person name="Markowitz V."/>
            <person name="Cheng J.-F."/>
            <person name="Hugenholtz P."/>
            <person name="Woyke T."/>
            <person name="Wu D."/>
            <person name="Gronow S."/>
            <person name="Wellnitz S."/>
            <person name="Brambilla E."/>
            <person name="Klenk H.-P."/>
            <person name="Eisen J.A."/>
        </authorList>
    </citation>
    <scope>NUCLEOTIDE SEQUENCE</scope>
    <source>
        <strain>WB4</strain>
    </source>
</reference>
<keyword evidence="1" id="KW-0472">Membrane</keyword>
<reference evidence="2 3" key="2">
    <citation type="journal article" date="2011" name="Stand. Genomic Sci.">
        <title>Complete genome sequence of Paludibacter propionicigenes type strain (WB4).</title>
        <authorList>
            <person name="Gronow S."/>
            <person name="Munk C."/>
            <person name="Lapidus A."/>
            <person name="Nolan M."/>
            <person name="Lucas S."/>
            <person name="Hammon N."/>
            <person name="Deshpande S."/>
            <person name="Cheng J.F."/>
            <person name="Tapia R."/>
            <person name="Han C."/>
            <person name="Goodwin L."/>
            <person name="Pitluck S."/>
            <person name="Liolios K."/>
            <person name="Ivanova N."/>
            <person name="Mavromatis K."/>
            <person name="Mikhailova N."/>
            <person name="Pati A."/>
            <person name="Chen A."/>
            <person name="Palaniappan K."/>
            <person name="Land M."/>
            <person name="Hauser L."/>
            <person name="Chang Y.J."/>
            <person name="Jeffries C.D."/>
            <person name="Brambilla E."/>
            <person name="Rohde M."/>
            <person name="Goker M."/>
            <person name="Detter J.C."/>
            <person name="Woyke T."/>
            <person name="Bristow J."/>
            <person name="Eisen J.A."/>
            <person name="Markowitz V."/>
            <person name="Hugenholtz P."/>
            <person name="Kyrpides N.C."/>
            <person name="Klenk H.P."/>
        </authorList>
    </citation>
    <scope>NUCLEOTIDE SEQUENCE [LARGE SCALE GENOMIC DNA]</scope>
    <source>
        <strain evidence="3">DSM 17365 / JCM 13257 / WB4</strain>
    </source>
</reference>
<name>E4T1U4_PALPW</name>
<dbReference type="EMBL" id="CP002345">
    <property type="protein sequence ID" value="ADQ78688.1"/>
    <property type="molecule type" value="Genomic_DNA"/>
</dbReference>